<comment type="similarity">
    <text evidence="1">Belongs to the 'phage' integrase family.</text>
</comment>
<dbReference type="Pfam" id="PF00589">
    <property type="entry name" value="Phage_integrase"/>
    <property type="match status" value="1"/>
</dbReference>
<name>A0A1T5B8Q5_9BACT</name>
<dbReference type="InterPro" id="IPR025269">
    <property type="entry name" value="SAM-like_dom"/>
</dbReference>
<organism evidence="5 6">
    <name type="scientific">Dyadobacter psychrophilus</name>
    <dbReference type="NCBI Taxonomy" id="651661"/>
    <lineage>
        <taxon>Bacteria</taxon>
        <taxon>Pseudomonadati</taxon>
        <taxon>Bacteroidota</taxon>
        <taxon>Cytophagia</taxon>
        <taxon>Cytophagales</taxon>
        <taxon>Spirosomataceae</taxon>
        <taxon>Dyadobacter</taxon>
    </lineage>
</organism>
<feature type="domain" description="Tyr recombinase" evidence="4">
    <location>
        <begin position="220"/>
        <end position="401"/>
    </location>
</feature>
<dbReference type="PANTHER" id="PTHR30349:SF64">
    <property type="entry name" value="PROPHAGE INTEGRASE INTD-RELATED"/>
    <property type="match status" value="1"/>
</dbReference>
<evidence type="ECO:0000256" key="2">
    <source>
        <dbReference type="ARBA" id="ARBA00023125"/>
    </source>
</evidence>
<keyword evidence="6" id="KW-1185">Reference proteome</keyword>
<evidence type="ECO:0000256" key="1">
    <source>
        <dbReference type="ARBA" id="ARBA00008857"/>
    </source>
</evidence>
<dbReference type="Proteomes" id="UP000190897">
    <property type="component" value="Unassembled WGS sequence"/>
</dbReference>
<dbReference type="Gene3D" id="1.10.150.130">
    <property type="match status" value="1"/>
</dbReference>
<dbReference type="Pfam" id="PF17293">
    <property type="entry name" value="Arm-DNA-bind_5"/>
    <property type="match status" value="1"/>
</dbReference>
<reference evidence="6" key="1">
    <citation type="submission" date="2017-02" db="EMBL/GenBank/DDBJ databases">
        <authorList>
            <person name="Varghese N."/>
            <person name="Submissions S."/>
        </authorList>
    </citation>
    <scope>NUCLEOTIDE SEQUENCE [LARGE SCALE GENOMIC DNA]</scope>
    <source>
        <strain evidence="6">DSM 22270</strain>
    </source>
</reference>
<keyword evidence="2" id="KW-0238">DNA-binding</keyword>
<dbReference type="RefSeq" id="WP_082212765.1">
    <property type="nucleotide sequence ID" value="NZ_FUZA01000001.1"/>
</dbReference>
<dbReference type="OrthoDB" id="1098628at2"/>
<sequence>MLTKSFTLLFYLKKRSNYLKGKLPIYMRVTVDGKRVEIATKRECEPAKWNSSAGRVSGNKEEVRSTNSYLDVLQSKVYELHRKLIASEITITAELFKNKLVNDDEQKKMILEIFEKHNRDMACLVGSEYSKVTLVRYKTSLEHTRNFIKWKYNLSDLSIQSLDYDFIAQYEFWLKSQRRCGHNATMKYLANFKKIVLSCVKKGWLSRDPFYGFKFAKREVDRSALSESELEKIMKKGFDSARLDQVRDIFLFCCFTGLSYVDVFKLQRSEVIEGHGTELWVTIKRQKTDTASRVPILPAARKILQKYENHPQCSVKGQLLPVLSNQKMNSYLKEIADVCQINKNITFHLARHTFATTVTLTNGVPIESVSKMLGHRNIRTTQLYAKIVDKKIGEDMKKIENLYS</sequence>
<dbReference type="InterPro" id="IPR050090">
    <property type="entry name" value="Tyrosine_recombinase_XerCD"/>
</dbReference>
<protein>
    <submittedName>
        <fullName evidence="5">Site-specific recombinase XerD</fullName>
    </submittedName>
</protein>
<dbReference type="GO" id="GO:0015074">
    <property type="term" value="P:DNA integration"/>
    <property type="evidence" value="ECO:0007669"/>
    <property type="project" value="InterPro"/>
</dbReference>
<evidence type="ECO:0000313" key="5">
    <source>
        <dbReference type="EMBL" id="SKB43684.1"/>
    </source>
</evidence>
<evidence type="ECO:0000256" key="3">
    <source>
        <dbReference type="ARBA" id="ARBA00023172"/>
    </source>
</evidence>
<dbReference type="InterPro" id="IPR011010">
    <property type="entry name" value="DNA_brk_join_enz"/>
</dbReference>
<dbReference type="GO" id="GO:0003677">
    <property type="term" value="F:DNA binding"/>
    <property type="evidence" value="ECO:0007669"/>
    <property type="project" value="UniProtKB-KW"/>
</dbReference>
<dbReference type="GO" id="GO:0006310">
    <property type="term" value="P:DNA recombination"/>
    <property type="evidence" value="ECO:0007669"/>
    <property type="project" value="UniProtKB-KW"/>
</dbReference>
<dbReference type="CDD" id="cd01185">
    <property type="entry name" value="INTN1_C_like"/>
    <property type="match status" value="1"/>
</dbReference>
<dbReference type="PROSITE" id="PS51898">
    <property type="entry name" value="TYR_RECOMBINASE"/>
    <property type="match status" value="1"/>
</dbReference>
<dbReference type="PANTHER" id="PTHR30349">
    <property type="entry name" value="PHAGE INTEGRASE-RELATED"/>
    <property type="match status" value="1"/>
</dbReference>
<dbReference type="InterPro" id="IPR002104">
    <property type="entry name" value="Integrase_catalytic"/>
</dbReference>
<keyword evidence="3" id="KW-0233">DNA recombination</keyword>
<dbReference type="InterPro" id="IPR035386">
    <property type="entry name" value="Arm-DNA-bind_5"/>
</dbReference>
<dbReference type="EMBL" id="FUZA01000001">
    <property type="protein sequence ID" value="SKB43684.1"/>
    <property type="molecule type" value="Genomic_DNA"/>
</dbReference>
<gene>
    <name evidence="5" type="ORF">SAMN05660293_00145</name>
</gene>
<dbReference type="InterPro" id="IPR010998">
    <property type="entry name" value="Integrase_recombinase_N"/>
</dbReference>
<dbReference type="InterPro" id="IPR013762">
    <property type="entry name" value="Integrase-like_cat_sf"/>
</dbReference>
<dbReference type="AlphaFoldDB" id="A0A1T5B8Q5"/>
<dbReference type="Pfam" id="PF13102">
    <property type="entry name" value="Phage_int_SAM_5"/>
    <property type="match status" value="1"/>
</dbReference>
<evidence type="ECO:0000313" key="6">
    <source>
        <dbReference type="Proteomes" id="UP000190897"/>
    </source>
</evidence>
<accession>A0A1T5B8Q5</accession>
<dbReference type="SUPFAM" id="SSF56349">
    <property type="entry name" value="DNA breaking-rejoining enzymes"/>
    <property type="match status" value="1"/>
</dbReference>
<evidence type="ECO:0000259" key="4">
    <source>
        <dbReference type="PROSITE" id="PS51898"/>
    </source>
</evidence>
<dbReference type="Gene3D" id="1.10.443.10">
    <property type="entry name" value="Intergrase catalytic core"/>
    <property type="match status" value="1"/>
</dbReference>
<proteinExistence type="inferred from homology"/>
<dbReference type="STRING" id="651661.SAMN05660293_00145"/>